<keyword evidence="4" id="KW-0677">Repeat</keyword>
<evidence type="ECO:0000256" key="5">
    <source>
        <dbReference type="ARBA" id="ARBA00022837"/>
    </source>
</evidence>
<dbReference type="PANTHER" id="PTHR23055:SF178">
    <property type="entry name" value="NEUROCALCIN HOMOLOG"/>
    <property type="match status" value="1"/>
</dbReference>
<keyword evidence="6" id="KW-0449">Lipoprotein</keyword>
<dbReference type="PANTHER" id="PTHR23055">
    <property type="entry name" value="CALCIUM BINDING PROTEINS"/>
    <property type="match status" value="1"/>
</dbReference>
<keyword evidence="5" id="KW-0106">Calcium</keyword>
<evidence type="ECO:0000256" key="3">
    <source>
        <dbReference type="ARBA" id="ARBA00022723"/>
    </source>
</evidence>
<feature type="domain" description="EF-hand" evidence="7">
    <location>
        <begin position="60"/>
        <end position="95"/>
    </location>
</feature>
<dbReference type="PRINTS" id="PR00450">
    <property type="entry name" value="RECOVERIN"/>
</dbReference>
<accession>K1RA22</accession>
<dbReference type="AlphaFoldDB" id="K1RA22"/>
<dbReference type="InterPro" id="IPR028846">
    <property type="entry name" value="Recoverin"/>
</dbReference>
<dbReference type="CDD" id="cd00051">
    <property type="entry name" value="EFh"/>
    <property type="match status" value="1"/>
</dbReference>
<dbReference type="PROSITE" id="PS50222">
    <property type="entry name" value="EF_HAND_2"/>
    <property type="match status" value="2"/>
</dbReference>
<sequence>MGQRQSKLAPRTLAELRNQTNFSVEELQEWYKEFKASWPKGFLTEDEFKGVYSNIFPLGDATEFARHVFRVFDQNKDGLLDFREFMCGFSVVLLGSLEEKLKFSFNIYDIDGNGFISRNEIRGGRDPPDPPLDPRMVHDHLNRYICRQ</sequence>
<reference evidence="8" key="1">
    <citation type="journal article" date="2012" name="Nature">
        <title>The oyster genome reveals stress adaptation and complexity of shell formation.</title>
        <authorList>
            <person name="Zhang G."/>
            <person name="Fang X."/>
            <person name="Guo X."/>
            <person name="Li L."/>
            <person name="Luo R."/>
            <person name="Xu F."/>
            <person name="Yang P."/>
            <person name="Zhang L."/>
            <person name="Wang X."/>
            <person name="Qi H."/>
            <person name="Xiong Z."/>
            <person name="Que H."/>
            <person name="Xie Y."/>
            <person name="Holland P.W."/>
            <person name="Paps J."/>
            <person name="Zhu Y."/>
            <person name="Wu F."/>
            <person name="Chen Y."/>
            <person name="Wang J."/>
            <person name="Peng C."/>
            <person name="Meng J."/>
            <person name="Yang L."/>
            <person name="Liu J."/>
            <person name="Wen B."/>
            <person name="Zhang N."/>
            <person name="Huang Z."/>
            <person name="Zhu Q."/>
            <person name="Feng Y."/>
            <person name="Mount A."/>
            <person name="Hedgecock D."/>
            <person name="Xu Z."/>
            <person name="Liu Y."/>
            <person name="Domazet-Loso T."/>
            <person name="Du Y."/>
            <person name="Sun X."/>
            <person name="Zhang S."/>
            <person name="Liu B."/>
            <person name="Cheng P."/>
            <person name="Jiang X."/>
            <person name="Li J."/>
            <person name="Fan D."/>
            <person name="Wang W."/>
            <person name="Fu W."/>
            <person name="Wang T."/>
            <person name="Wang B."/>
            <person name="Zhang J."/>
            <person name="Peng Z."/>
            <person name="Li Y."/>
            <person name="Li N."/>
            <person name="Wang J."/>
            <person name="Chen M."/>
            <person name="He Y."/>
            <person name="Tan F."/>
            <person name="Song X."/>
            <person name="Zheng Q."/>
            <person name="Huang R."/>
            <person name="Yang H."/>
            <person name="Du X."/>
            <person name="Chen L."/>
            <person name="Yang M."/>
            <person name="Gaffney P.M."/>
            <person name="Wang S."/>
            <person name="Luo L."/>
            <person name="She Z."/>
            <person name="Ming Y."/>
            <person name="Huang W."/>
            <person name="Zhang S."/>
            <person name="Huang B."/>
            <person name="Zhang Y."/>
            <person name="Qu T."/>
            <person name="Ni P."/>
            <person name="Miao G."/>
            <person name="Wang J."/>
            <person name="Wang Q."/>
            <person name="Steinberg C.E."/>
            <person name="Wang H."/>
            <person name="Li N."/>
            <person name="Qian L."/>
            <person name="Zhang G."/>
            <person name="Li Y."/>
            <person name="Yang H."/>
            <person name="Liu X."/>
            <person name="Wang J."/>
            <person name="Yin Y."/>
            <person name="Wang J."/>
        </authorList>
    </citation>
    <scope>NUCLEOTIDE SEQUENCE [LARGE SCALE GENOMIC DNA]</scope>
    <source>
        <strain evidence="8">05x7-T-G4-1.051#20</strain>
    </source>
</reference>
<dbReference type="SUPFAM" id="SSF47473">
    <property type="entry name" value="EF-hand"/>
    <property type="match status" value="1"/>
</dbReference>
<dbReference type="PROSITE" id="PS00018">
    <property type="entry name" value="EF_HAND_1"/>
    <property type="match status" value="2"/>
</dbReference>
<gene>
    <name evidence="8" type="ORF">CGI_10028566</name>
</gene>
<dbReference type="Pfam" id="PF13405">
    <property type="entry name" value="EF-hand_6"/>
    <property type="match status" value="1"/>
</dbReference>
<proteinExistence type="inferred from homology"/>
<comment type="similarity">
    <text evidence="1">Belongs to the recoverin family.</text>
</comment>
<dbReference type="SMART" id="SM00054">
    <property type="entry name" value="EFh"/>
    <property type="match status" value="2"/>
</dbReference>
<feature type="domain" description="EF-hand" evidence="7">
    <location>
        <begin position="96"/>
        <end position="131"/>
    </location>
</feature>
<organism evidence="8">
    <name type="scientific">Magallana gigas</name>
    <name type="common">Pacific oyster</name>
    <name type="synonym">Crassostrea gigas</name>
    <dbReference type="NCBI Taxonomy" id="29159"/>
    <lineage>
        <taxon>Eukaryota</taxon>
        <taxon>Metazoa</taxon>
        <taxon>Spiralia</taxon>
        <taxon>Lophotrochozoa</taxon>
        <taxon>Mollusca</taxon>
        <taxon>Bivalvia</taxon>
        <taxon>Autobranchia</taxon>
        <taxon>Pteriomorphia</taxon>
        <taxon>Ostreida</taxon>
        <taxon>Ostreoidea</taxon>
        <taxon>Ostreidae</taxon>
        <taxon>Magallana</taxon>
    </lineage>
</organism>
<name>K1RA22_MAGGI</name>
<dbReference type="HOGENOM" id="CLU_072366_3_1_1"/>
<protein>
    <submittedName>
        <fullName evidence="8">Neurocalcin</fullName>
    </submittedName>
</protein>
<dbReference type="Pfam" id="PF13202">
    <property type="entry name" value="EF-hand_5"/>
    <property type="match status" value="1"/>
</dbReference>
<evidence type="ECO:0000313" key="8">
    <source>
        <dbReference type="EMBL" id="EKC30886.1"/>
    </source>
</evidence>
<evidence type="ECO:0000256" key="2">
    <source>
        <dbReference type="ARBA" id="ARBA00022707"/>
    </source>
</evidence>
<evidence type="ECO:0000256" key="1">
    <source>
        <dbReference type="ARBA" id="ARBA00006049"/>
    </source>
</evidence>
<evidence type="ECO:0000256" key="4">
    <source>
        <dbReference type="ARBA" id="ARBA00022737"/>
    </source>
</evidence>
<evidence type="ECO:0000256" key="6">
    <source>
        <dbReference type="ARBA" id="ARBA00023288"/>
    </source>
</evidence>
<dbReference type="Gene3D" id="1.10.238.10">
    <property type="entry name" value="EF-hand"/>
    <property type="match status" value="1"/>
</dbReference>
<keyword evidence="2" id="KW-0519">Myristate</keyword>
<dbReference type="InterPro" id="IPR018247">
    <property type="entry name" value="EF_Hand_1_Ca_BS"/>
</dbReference>
<dbReference type="InterPro" id="IPR002048">
    <property type="entry name" value="EF_hand_dom"/>
</dbReference>
<dbReference type="InParanoid" id="K1RA22"/>
<dbReference type="EMBL" id="JH817484">
    <property type="protein sequence ID" value="EKC30886.1"/>
    <property type="molecule type" value="Genomic_DNA"/>
</dbReference>
<keyword evidence="3" id="KW-0479">Metal-binding</keyword>
<dbReference type="InterPro" id="IPR011992">
    <property type="entry name" value="EF-hand-dom_pair"/>
</dbReference>
<dbReference type="GO" id="GO:0005509">
    <property type="term" value="F:calcium ion binding"/>
    <property type="evidence" value="ECO:0007669"/>
    <property type="project" value="InterPro"/>
</dbReference>
<evidence type="ECO:0000259" key="7">
    <source>
        <dbReference type="PROSITE" id="PS50222"/>
    </source>
</evidence>